<evidence type="ECO:0000256" key="1">
    <source>
        <dbReference type="SAM" id="MobiDB-lite"/>
    </source>
</evidence>
<protein>
    <submittedName>
        <fullName evidence="2">Uncharacterized protein</fullName>
    </submittedName>
</protein>
<comment type="caution">
    <text evidence="2">The sequence shown here is derived from an EMBL/GenBank/DDBJ whole genome shotgun (WGS) entry which is preliminary data.</text>
</comment>
<reference evidence="2 3" key="1">
    <citation type="submission" date="2017-11" db="EMBL/GenBank/DDBJ databases">
        <title>De-novo sequencing of pomegranate (Punica granatum L.) genome.</title>
        <authorList>
            <person name="Akparov Z."/>
            <person name="Amiraslanov A."/>
            <person name="Hajiyeva S."/>
            <person name="Abbasov M."/>
            <person name="Kaur K."/>
            <person name="Hamwieh A."/>
            <person name="Solovyev V."/>
            <person name="Salamov A."/>
            <person name="Braich B."/>
            <person name="Kosarev P."/>
            <person name="Mahmoud A."/>
            <person name="Hajiyev E."/>
            <person name="Babayeva S."/>
            <person name="Izzatullayeva V."/>
            <person name="Mammadov A."/>
            <person name="Mammadov A."/>
            <person name="Sharifova S."/>
            <person name="Ojaghi J."/>
            <person name="Eynullazada K."/>
            <person name="Bayramov B."/>
            <person name="Abdulazimova A."/>
            <person name="Shahmuradov I."/>
        </authorList>
    </citation>
    <scope>NUCLEOTIDE SEQUENCE [LARGE SCALE GENOMIC DNA]</scope>
    <source>
        <strain evidence="3">cv. AG2017</strain>
        <tissue evidence="2">Leaf</tissue>
    </source>
</reference>
<dbReference type="Proteomes" id="UP000233551">
    <property type="component" value="Unassembled WGS sequence"/>
</dbReference>
<keyword evidence="3" id="KW-1185">Reference proteome</keyword>
<gene>
    <name evidence="2" type="ORF">CRG98_038682</name>
</gene>
<sequence length="150" mass="16799">MKKSQKFAGRDGPGRGGLRSGRMDWAELGRGNLDGLRSNWAAAGRTGPRLVGWWTQAGLGRWIWTRLLLVLARRGVDPIRERASKLKVKRASELGEIPEIRLWKNRCSRWSFREFELWGESGFLFAALGAGRRRTVAELGGNGRGNGQKP</sequence>
<feature type="region of interest" description="Disordered" evidence="1">
    <location>
        <begin position="1"/>
        <end position="22"/>
    </location>
</feature>
<organism evidence="2 3">
    <name type="scientific">Punica granatum</name>
    <name type="common">Pomegranate</name>
    <dbReference type="NCBI Taxonomy" id="22663"/>
    <lineage>
        <taxon>Eukaryota</taxon>
        <taxon>Viridiplantae</taxon>
        <taxon>Streptophyta</taxon>
        <taxon>Embryophyta</taxon>
        <taxon>Tracheophyta</taxon>
        <taxon>Spermatophyta</taxon>
        <taxon>Magnoliopsida</taxon>
        <taxon>eudicotyledons</taxon>
        <taxon>Gunneridae</taxon>
        <taxon>Pentapetalae</taxon>
        <taxon>rosids</taxon>
        <taxon>malvids</taxon>
        <taxon>Myrtales</taxon>
        <taxon>Lythraceae</taxon>
        <taxon>Punica</taxon>
    </lineage>
</organism>
<dbReference type="AlphaFoldDB" id="A0A2I0IA89"/>
<evidence type="ECO:0000313" key="3">
    <source>
        <dbReference type="Proteomes" id="UP000233551"/>
    </source>
</evidence>
<dbReference type="EMBL" id="PGOL01003465">
    <property type="protein sequence ID" value="PKI40917.1"/>
    <property type="molecule type" value="Genomic_DNA"/>
</dbReference>
<proteinExistence type="predicted"/>
<name>A0A2I0IA89_PUNGR</name>
<accession>A0A2I0IA89</accession>
<evidence type="ECO:0000313" key="2">
    <source>
        <dbReference type="EMBL" id="PKI40917.1"/>
    </source>
</evidence>